<comment type="caution">
    <text evidence="1">The sequence shown here is derived from an EMBL/GenBank/DDBJ whole genome shotgun (WGS) entry which is preliminary data.</text>
</comment>
<accession>A0A9P4TLJ7</accession>
<evidence type="ECO:0000313" key="1">
    <source>
        <dbReference type="EMBL" id="KAF3007843.1"/>
    </source>
</evidence>
<evidence type="ECO:0008006" key="3">
    <source>
        <dbReference type="Google" id="ProtNLM"/>
    </source>
</evidence>
<keyword evidence="2" id="KW-1185">Reference proteome</keyword>
<dbReference type="Proteomes" id="UP000801428">
    <property type="component" value="Unassembled WGS sequence"/>
</dbReference>
<proteinExistence type="predicted"/>
<sequence length="370" mass="41144">MATQLIGHLDLKPPQLNPSTLSSGYSEYRGVVTMVRTYRFKVKHLQATSHATERSQNFNTAHHKRLEITSLVPESASFTHKAPPWTAYGYVLWQPLIARSQKMRDSQVVQIPSFLYDDLMRCHAAWLSTNTIAAALVSEVVDAWQSTRRGGELARLLDGDKKWFIRLDQMAPKDSPFGGKSPSTTMADVVIKLCSSMRAHGCLLEEQRNAGSEAREMKIDIVINTWDDGMRAETEFRVFVPPPAARGALPTPDSLRIAAISQYKWHAPFSSPFGFDAANTASQVCAGADALLCEIRTFMQEMSSSVQRGILLEYGFVFDVALKRDGTVHLVEVNPFGALSVCGPCLFHWVRDARVLYGLEEEVVFAVTSS</sequence>
<gene>
    <name evidence="1" type="ORF">E8E13_010752</name>
</gene>
<name>A0A9P4TLJ7_CURKU</name>
<organism evidence="1 2">
    <name type="scientific">Curvularia kusanoi</name>
    <name type="common">Cochliobolus kusanoi</name>
    <dbReference type="NCBI Taxonomy" id="90978"/>
    <lineage>
        <taxon>Eukaryota</taxon>
        <taxon>Fungi</taxon>
        <taxon>Dikarya</taxon>
        <taxon>Ascomycota</taxon>
        <taxon>Pezizomycotina</taxon>
        <taxon>Dothideomycetes</taxon>
        <taxon>Pleosporomycetidae</taxon>
        <taxon>Pleosporales</taxon>
        <taxon>Pleosporineae</taxon>
        <taxon>Pleosporaceae</taxon>
        <taxon>Curvularia</taxon>
    </lineage>
</organism>
<reference evidence="1" key="1">
    <citation type="submission" date="2019-04" db="EMBL/GenBank/DDBJ databases">
        <title>Sequencing of skin fungus with MAO and IRED activity.</title>
        <authorList>
            <person name="Marsaioli A.J."/>
            <person name="Bonatto J.M.C."/>
            <person name="Reis Junior O."/>
        </authorList>
    </citation>
    <scope>NUCLEOTIDE SEQUENCE</scope>
    <source>
        <strain evidence="1">30M1</strain>
    </source>
</reference>
<evidence type="ECO:0000313" key="2">
    <source>
        <dbReference type="Proteomes" id="UP000801428"/>
    </source>
</evidence>
<dbReference type="EMBL" id="SWKU01000004">
    <property type="protein sequence ID" value="KAF3007843.1"/>
    <property type="molecule type" value="Genomic_DNA"/>
</dbReference>
<dbReference type="AlphaFoldDB" id="A0A9P4TLJ7"/>
<protein>
    <recommendedName>
        <fullName evidence="3">Cell division cycle protein 123</fullName>
    </recommendedName>
</protein>
<dbReference type="OrthoDB" id="360540at2759"/>